<keyword evidence="5 8" id="KW-0413">Isomerase</keyword>
<protein>
    <recommendedName>
        <fullName evidence="8">tRNA pseudouridine synthase Pus10</fullName>
        <ecNumber evidence="8">5.4.99.25</ecNumber>
    </recommendedName>
    <alternativeName>
        <fullName evidence="8">tRNA pseudouridine 54/55 synthase</fullName>
        <shortName evidence="8">Psi54/55 synthase</shortName>
    </alternativeName>
</protein>
<comment type="catalytic activity">
    <reaction evidence="6 8">
        <text>uridine(54) in tRNA = pseudouridine(54) in tRNA</text>
        <dbReference type="Rhea" id="RHEA:57876"/>
        <dbReference type="Rhea" id="RHEA-COMP:10193"/>
        <dbReference type="Rhea" id="RHEA-COMP:14141"/>
        <dbReference type="ChEBI" id="CHEBI:65314"/>
        <dbReference type="ChEBI" id="CHEBI:65315"/>
    </reaction>
</comment>
<dbReference type="Gene3D" id="3.30.70.2510">
    <property type="match status" value="1"/>
</dbReference>
<keyword evidence="3 8" id="KW-0819">tRNA processing</keyword>
<name>N0BEC4_9EURY</name>
<gene>
    <name evidence="8" type="primary">pus10</name>
    <name evidence="10" type="ORF">Asulf_00571</name>
</gene>
<dbReference type="RefSeq" id="WP_015590191.1">
    <property type="nucleotide sequence ID" value="NC_021169.1"/>
</dbReference>
<proteinExistence type="inferred from homology"/>
<dbReference type="PANTHER" id="PTHR21568:SF0">
    <property type="entry name" value="TRNA PSEUDOURIDINE SYNTHASE PUS10"/>
    <property type="match status" value="1"/>
</dbReference>
<dbReference type="EC" id="5.4.99.25" evidence="8"/>
<dbReference type="SUPFAM" id="SSF55120">
    <property type="entry name" value="Pseudouridine synthase"/>
    <property type="match status" value="1"/>
</dbReference>
<evidence type="ECO:0000256" key="4">
    <source>
        <dbReference type="ARBA" id="ARBA00022884"/>
    </source>
</evidence>
<reference evidence="10 11" key="1">
    <citation type="journal article" date="2013" name="Genome Announc.">
        <title>Complete Genome Sequence of the Thermophilic and Facultatively Chemolithoautotrophic Sulfate Reducer Archaeoglobus sulfaticallidus Strain PM70-1T.</title>
        <authorList>
            <person name="Stokke R."/>
            <person name="Hocking W.P."/>
            <person name="Steinsbu B.O."/>
            <person name="Steen I.H."/>
        </authorList>
    </citation>
    <scope>NUCLEOTIDE SEQUENCE [LARGE SCALE GENOMIC DNA]</scope>
    <source>
        <strain evidence="10">PM70-1</strain>
    </source>
</reference>
<dbReference type="GO" id="GO:0160148">
    <property type="term" value="F:tRNA pseudouridine(55) synthase activity"/>
    <property type="evidence" value="ECO:0007669"/>
    <property type="project" value="UniProtKB-EC"/>
</dbReference>
<dbReference type="GO" id="GO:0000049">
    <property type="term" value="F:tRNA binding"/>
    <property type="evidence" value="ECO:0007669"/>
    <property type="project" value="InterPro"/>
</dbReference>
<dbReference type="InterPro" id="IPR020103">
    <property type="entry name" value="PsdUridine_synth_cat_dom_sf"/>
</dbReference>
<dbReference type="GO" id="GO:0031119">
    <property type="term" value="P:tRNA pseudouridine synthesis"/>
    <property type="evidence" value="ECO:0007669"/>
    <property type="project" value="UniProtKB-UniRule"/>
</dbReference>
<evidence type="ECO:0000256" key="8">
    <source>
        <dbReference type="HAMAP-Rule" id="MF_01893"/>
    </source>
</evidence>
<organism evidence="10 11">
    <name type="scientific">Archaeoglobus sulfaticallidus PM70-1</name>
    <dbReference type="NCBI Taxonomy" id="387631"/>
    <lineage>
        <taxon>Archaea</taxon>
        <taxon>Methanobacteriati</taxon>
        <taxon>Methanobacteriota</taxon>
        <taxon>Archaeoglobi</taxon>
        <taxon>Archaeoglobales</taxon>
        <taxon>Archaeoglobaceae</taxon>
        <taxon>Archaeoglobus</taxon>
    </lineage>
</organism>
<feature type="binding site" evidence="8">
    <location>
        <position position="331"/>
    </location>
    <ligand>
        <name>substrate</name>
    </ligand>
</feature>
<dbReference type="eggNOG" id="arCOG01015">
    <property type="taxonomic scope" value="Archaea"/>
</dbReference>
<dbReference type="EMBL" id="CP005290">
    <property type="protein sequence ID" value="AGK60592.1"/>
    <property type="molecule type" value="Genomic_DNA"/>
</dbReference>
<evidence type="ECO:0000256" key="6">
    <source>
        <dbReference type="ARBA" id="ARBA00050950"/>
    </source>
</evidence>
<dbReference type="InterPro" id="IPR039894">
    <property type="entry name" value="Pus10-like"/>
</dbReference>
<dbReference type="InterPro" id="IPR004114">
    <property type="entry name" value="THUMP_dom"/>
</dbReference>
<comment type="similarity">
    <text evidence="2 8">Belongs to the pseudouridine synthase Pus10 family.</text>
</comment>
<dbReference type="AlphaFoldDB" id="N0BEC4"/>
<dbReference type="HOGENOM" id="CLU_028780_2_0_2"/>
<dbReference type="Gene3D" id="3.30.70.3190">
    <property type="match status" value="1"/>
</dbReference>
<dbReference type="STRING" id="387631.Asulf_00571"/>
<dbReference type="HAMAP" id="MF_01893">
    <property type="entry name" value="Pus10_arch"/>
    <property type="match status" value="1"/>
</dbReference>
<evidence type="ECO:0000256" key="1">
    <source>
        <dbReference type="ARBA" id="ARBA00000385"/>
    </source>
</evidence>
<comment type="function">
    <text evidence="7 8">Responsible for synthesis of pseudouridine from uracil-54 and uracil-55 in the psi GC loop of transfer RNAs.</text>
</comment>
<sequence length="376" mass="43714">MTEIEVCEKCRRLTGFGRVVEPENCLYCSGILWKLDELAERIHSDLIDYEYSTFLIGCRVEGSLKAIEEYFIELGMDEKNVLKNEIKRELGRIFSERYGKRVDFEKPDVTIIFNPERDELSYQIRPLYIYGRYRKRVRNISQTRWICGRCRGKGCEECNFTGKKYYLSVEEIIANPVVSLAKAKNGILHGSGREDVDARMLGNGRPFVLEVVEPKVRSIDLEQAERMINSSRIVSVSDLKFTDEEMIRHLKMGAFRKRYRAKVRFGRKIEEHELVAALNNLKNRTIHQRTPERVSHRRADLVRNRRVHDLKLLHVKDDVAVIEIESDAGLYIKELVSGDNGRTRPSLSEILGIEARVEKLDVLDVYDLESQNKLSE</sequence>
<dbReference type="PROSITE" id="PS51165">
    <property type="entry name" value="THUMP"/>
    <property type="match status" value="1"/>
</dbReference>
<dbReference type="FunFam" id="3.30.70.2510:FF:000001">
    <property type="entry name" value="tRNA pseudouridine synthase Pus10"/>
    <property type="match status" value="1"/>
</dbReference>
<evidence type="ECO:0000256" key="5">
    <source>
        <dbReference type="ARBA" id="ARBA00023235"/>
    </source>
</evidence>
<keyword evidence="4 8" id="KW-0694">RNA-binding</keyword>
<dbReference type="InterPro" id="IPR048741">
    <property type="entry name" value="Pus10-like_C"/>
</dbReference>
<dbReference type="Pfam" id="PF22023">
    <property type="entry name" value="Pus10_THUMP_arc"/>
    <property type="match status" value="1"/>
</dbReference>
<comment type="catalytic activity">
    <reaction evidence="1 8">
        <text>uridine(55) in tRNA = pseudouridine(55) in tRNA</text>
        <dbReference type="Rhea" id="RHEA:42532"/>
        <dbReference type="Rhea" id="RHEA-COMP:10101"/>
        <dbReference type="Rhea" id="RHEA-COMP:10102"/>
        <dbReference type="ChEBI" id="CHEBI:65314"/>
        <dbReference type="ChEBI" id="CHEBI:65315"/>
        <dbReference type="EC" id="5.4.99.25"/>
    </reaction>
</comment>
<evidence type="ECO:0000256" key="2">
    <source>
        <dbReference type="ARBA" id="ARBA00009652"/>
    </source>
</evidence>
<dbReference type="NCBIfam" id="TIGR01213">
    <property type="entry name" value="pseudo_Pus10arc"/>
    <property type="match status" value="1"/>
</dbReference>
<evidence type="ECO:0000313" key="10">
    <source>
        <dbReference type="EMBL" id="AGK60592.1"/>
    </source>
</evidence>
<feature type="binding site" evidence="8">
    <location>
        <position position="259"/>
    </location>
    <ligand>
        <name>substrate</name>
    </ligand>
</feature>
<evidence type="ECO:0000259" key="9">
    <source>
        <dbReference type="PROSITE" id="PS51165"/>
    </source>
</evidence>
<accession>N0BEC4</accession>
<evidence type="ECO:0000256" key="7">
    <source>
        <dbReference type="ARBA" id="ARBA00058132"/>
    </source>
</evidence>
<dbReference type="GeneID" id="15392214"/>
<dbReference type="InterPro" id="IPR055174">
    <property type="entry name" value="Pus10_THUMP_arc"/>
</dbReference>
<feature type="domain" description="THUMP" evidence="9">
    <location>
        <begin position="1"/>
        <end position="126"/>
    </location>
</feature>
<dbReference type="KEGG" id="ast:Asulf_00571"/>
<dbReference type="Pfam" id="PF21238">
    <property type="entry name" value="Pus10_C"/>
    <property type="match status" value="1"/>
</dbReference>
<dbReference type="OrthoDB" id="10348at2157"/>
<dbReference type="PANTHER" id="PTHR21568">
    <property type="entry name" value="TRNA PSEUDOURIDINE SYNTHASE PUS10"/>
    <property type="match status" value="1"/>
</dbReference>
<dbReference type="FunFam" id="3.30.70.3190:FF:000001">
    <property type="entry name" value="tRNA pseudouridine synthase Pus10"/>
    <property type="match status" value="1"/>
</dbReference>
<keyword evidence="11" id="KW-1185">Reference proteome</keyword>
<feature type="active site" description="Nucleophile" evidence="8">
    <location>
        <position position="195"/>
    </location>
</feature>
<dbReference type="Proteomes" id="UP000013307">
    <property type="component" value="Chromosome"/>
</dbReference>
<evidence type="ECO:0000256" key="3">
    <source>
        <dbReference type="ARBA" id="ARBA00022694"/>
    </source>
</evidence>
<dbReference type="InterPro" id="IPR005912">
    <property type="entry name" value="Pus10"/>
</dbReference>
<evidence type="ECO:0000313" key="11">
    <source>
        <dbReference type="Proteomes" id="UP000013307"/>
    </source>
</evidence>